<gene>
    <name evidence="2" type="ORF">ACFOLC_13600</name>
</gene>
<accession>A0ABV7RRQ3</accession>
<organism evidence="2 3">
    <name type="scientific">Lysobacter cavernae</name>
    <dbReference type="NCBI Taxonomy" id="1685901"/>
    <lineage>
        <taxon>Bacteria</taxon>
        <taxon>Pseudomonadati</taxon>
        <taxon>Pseudomonadota</taxon>
        <taxon>Gammaproteobacteria</taxon>
        <taxon>Lysobacterales</taxon>
        <taxon>Lysobacteraceae</taxon>
        <taxon>Lysobacter</taxon>
    </lineage>
</organism>
<dbReference type="RefSeq" id="WP_386759809.1">
    <property type="nucleotide sequence ID" value="NZ_JBHRXK010000007.1"/>
</dbReference>
<protein>
    <recommendedName>
        <fullName evidence="4">DUF3619 family protein</fullName>
    </recommendedName>
</protein>
<keyword evidence="1" id="KW-0812">Transmembrane</keyword>
<keyword evidence="1" id="KW-0472">Membrane</keyword>
<keyword evidence="3" id="KW-1185">Reference proteome</keyword>
<dbReference type="Proteomes" id="UP001595740">
    <property type="component" value="Unassembled WGS sequence"/>
</dbReference>
<evidence type="ECO:0000313" key="3">
    <source>
        <dbReference type="Proteomes" id="UP001595740"/>
    </source>
</evidence>
<feature type="transmembrane region" description="Helical" evidence="1">
    <location>
        <begin position="56"/>
        <end position="76"/>
    </location>
</feature>
<sequence>MNMHDNDNHDRDQAFDQAMRRLHAQAVEQVSPATRARLRAARHVGAEAARAPRRGFGWVLASGCAAVFALAIAMQLQPRPASTPATASFATTSTPDTGTLYEVGTAVAALDENPDLYLWLASNDDAMPATMEQ</sequence>
<reference evidence="3" key="1">
    <citation type="journal article" date="2019" name="Int. J. Syst. Evol. Microbiol.">
        <title>The Global Catalogue of Microorganisms (GCM) 10K type strain sequencing project: providing services to taxonomists for standard genome sequencing and annotation.</title>
        <authorList>
            <consortium name="The Broad Institute Genomics Platform"/>
            <consortium name="The Broad Institute Genome Sequencing Center for Infectious Disease"/>
            <person name="Wu L."/>
            <person name="Ma J."/>
        </authorList>
    </citation>
    <scope>NUCLEOTIDE SEQUENCE [LARGE SCALE GENOMIC DNA]</scope>
    <source>
        <strain evidence="3">KCTC 42875</strain>
    </source>
</reference>
<evidence type="ECO:0008006" key="4">
    <source>
        <dbReference type="Google" id="ProtNLM"/>
    </source>
</evidence>
<dbReference type="EMBL" id="JBHRXK010000007">
    <property type="protein sequence ID" value="MFC3552040.1"/>
    <property type="molecule type" value="Genomic_DNA"/>
</dbReference>
<evidence type="ECO:0000256" key="1">
    <source>
        <dbReference type="SAM" id="Phobius"/>
    </source>
</evidence>
<name>A0ABV7RRQ3_9GAMM</name>
<evidence type="ECO:0000313" key="2">
    <source>
        <dbReference type="EMBL" id="MFC3552040.1"/>
    </source>
</evidence>
<comment type="caution">
    <text evidence="2">The sequence shown here is derived from an EMBL/GenBank/DDBJ whole genome shotgun (WGS) entry which is preliminary data.</text>
</comment>
<keyword evidence="1" id="KW-1133">Transmembrane helix</keyword>
<proteinExistence type="predicted"/>